<evidence type="ECO:0000313" key="2">
    <source>
        <dbReference type="EMBL" id="CAC5405791.1"/>
    </source>
</evidence>
<dbReference type="Proteomes" id="UP000507470">
    <property type="component" value="Unassembled WGS sequence"/>
</dbReference>
<feature type="domain" description="SPRY" evidence="1">
    <location>
        <begin position="496"/>
        <end position="610"/>
    </location>
</feature>
<dbReference type="InterPro" id="IPR003877">
    <property type="entry name" value="SPRY_dom"/>
</dbReference>
<dbReference type="PANTHER" id="PTHR12864">
    <property type="entry name" value="RAN BINDING PROTEIN 9-RELATED"/>
    <property type="match status" value="1"/>
</dbReference>
<dbReference type="Pfam" id="PF00622">
    <property type="entry name" value="SPRY"/>
    <property type="match status" value="2"/>
</dbReference>
<dbReference type="CDD" id="cd12885">
    <property type="entry name" value="SPRY_RanBP_like"/>
    <property type="match status" value="1"/>
</dbReference>
<proteinExistence type="predicted"/>
<dbReference type="EMBL" id="CACVKT020007138">
    <property type="protein sequence ID" value="CAC5405791.1"/>
    <property type="molecule type" value="Genomic_DNA"/>
</dbReference>
<reference evidence="2 3" key="1">
    <citation type="submission" date="2020-06" db="EMBL/GenBank/DDBJ databases">
        <authorList>
            <person name="Li R."/>
            <person name="Bekaert M."/>
        </authorList>
    </citation>
    <scope>NUCLEOTIDE SEQUENCE [LARGE SCALE GENOMIC DNA]</scope>
    <source>
        <strain evidence="3">wild</strain>
    </source>
</reference>
<sequence length="891" mass="100313">MSKISTKKVALEKTAVLRLDDLCIQVTKGFNFLGLIHRTRDKPFLIKTNRAPADSKKIDRSFRFIELKIWKLQEPVPGHISDVQLKMYSETSNFLQYLKPLTPQNPYFFGQIRSLSTKSKVTIGIAGPDIKDDAHPGNWNNTVGYHSDTGKCYTSHKEIANTYGEKFGIGDVFGVCVTYFGQQMSTVTFVKNGKPVATRYHFETDHSKFLPTITLENGPIDLGIMWPQAVFGSPQFDEKNMLHWMSDPSVHFDMSNNMFILNKAKDKIIATAPIQSPQPLCSGFSHFEVYIKETTDGAAASVGIGDCSPLKPSPTCEILRDFMTWTADGKVNTVEENDRVGMGVHYHPDSRDNPAYNDKESQLVLCFVTKNTVTIYAKMIIQPEGGFYPLVLLDQNCRKVSVDVESNRTIEVYDNLDRVFKEAVEEATKHIIEDCIKREIHIKMFRKSDDLVLDVPKEPSTDIDLSKLYCRITLPAETMGIHAIQFCKPLTEDNSYFCLDIKTLNEDSVVTIGIADSKFDLSKHPGKTENTVGWMSQNGRMFYNTRYEGNVNGQRYEEGDTVGLDCSVFESSLPVVLFSKNYHPIGLRYLMANDPSQYFPTIALCGNGYEVVVDVFWHTRLCVGPTFEIDNVNYWIIPEGSKVNEKEKVVTIPEHTDAEVLQCPYPLSEDIKFNYFEIQIVDKFGSKADGIPPPGIALSSPCFQDISVTMSSNFRQDFIRFLAKGEAESSVSVGDTLGWGIIVPKSEQEKKENRLVICYLCINRNIALTRVSYEPPGGFYATVLLYPGVNRVKIGRIRYIHTHPITDDKIKTLLKDAKDIIALEETAKLEGKDALDVIEDKNSLFRPLPGIDEADEKSKQKMENDAFTSNAIDKQKKKMVGGNDSKACVIL</sequence>
<keyword evidence="3" id="KW-1185">Reference proteome</keyword>
<dbReference type="InterPro" id="IPR050618">
    <property type="entry name" value="Ubq-SigPath_Reg"/>
</dbReference>
<organism evidence="2 3">
    <name type="scientific">Mytilus coruscus</name>
    <name type="common">Sea mussel</name>
    <dbReference type="NCBI Taxonomy" id="42192"/>
    <lineage>
        <taxon>Eukaryota</taxon>
        <taxon>Metazoa</taxon>
        <taxon>Spiralia</taxon>
        <taxon>Lophotrochozoa</taxon>
        <taxon>Mollusca</taxon>
        <taxon>Bivalvia</taxon>
        <taxon>Autobranchia</taxon>
        <taxon>Pteriomorphia</taxon>
        <taxon>Mytilida</taxon>
        <taxon>Mytiloidea</taxon>
        <taxon>Mytilidae</taxon>
        <taxon>Mytilinae</taxon>
        <taxon>Mytilus</taxon>
    </lineage>
</organism>
<dbReference type="InterPro" id="IPR043136">
    <property type="entry name" value="B30.2/SPRY_sf"/>
</dbReference>
<dbReference type="AlphaFoldDB" id="A0A6J8DDT0"/>
<dbReference type="InterPro" id="IPR013320">
    <property type="entry name" value="ConA-like_dom_sf"/>
</dbReference>
<evidence type="ECO:0000313" key="3">
    <source>
        <dbReference type="Proteomes" id="UP000507470"/>
    </source>
</evidence>
<dbReference type="SUPFAM" id="SSF49899">
    <property type="entry name" value="Concanavalin A-like lectins/glucanases"/>
    <property type="match status" value="2"/>
</dbReference>
<name>A0A6J8DDT0_MYTCO</name>
<gene>
    <name evidence="2" type="ORF">MCOR_39443</name>
</gene>
<evidence type="ECO:0000259" key="1">
    <source>
        <dbReference type="Pfam" id="PF00622"/>
    </source>
</evidence>
<dbReference type="Gene3D" id="2.60.120.920">
    <property type="match status" value="2"/>
</dbReference>
<protein>
    <recommendedName>
        <fullName evidence="1">SPRY domain-containing protein</fullName>
    </recommendedName>
</protein>
<accession>A0A6J8DDT0</accession>
<dbReference type="InterPro" id="IPR044736">
    <property type="entry name" value="Gid1/RanBPM/SPLA_SPRY"/>
</dbReference>
<feature type="domain" description="SPRY" evidence="1">
    <location>
        <begin position="116"/>
        <end position="217"/>
    </location>
</feature>
<dbReference type="OrthoDB" id="258495at2759"/>